<feature type="domain" description="Lipid-binding serum glycoprotein C-terminal" evidence="1">
    <location>
        <begin position="245"/>
        <end position="463"/>
    </location>
</feature>
<dbReference type="Gene3D" id="3.15.20.10">
    <property type="entry name" value="Bactericidal permeability-increasing protein, domain 2"/>
    <property type="match status" value="1"/>
</dbReference>
<dbReference type="InterPro" id="IPR032942">
    <property type="entry name" value="BPI/LBP/Plunc"/>
</dbReference>
<dbReference type="Pfam" id="PF02886">
    <property type="entry name" value="LBP_BPI_CETP_C"/>
    <property type="match status" value="1"/>
</dbReference>
<dbReference type="GO" id="GO:0008289">
    <property type="term" value="F:lipid binding"/>
    <property type="evidence" value="ECO:0007669"/>
    <property type="project" value="InterPro"/>
</dbReference>
<reference evidence="3" key="1">
    <citation type="submission" date="2017-02" db="UniProtKB">
        <authorList>
            <consortium name="WormBaseParasite"/>
        </authorList>
    </citation>
    <scope>IDENTIFICATION</scope>
</reference>
<dbReference type="PANTHER" id="PTHR10504:SF139">
    <property type="entry name" value="BPI2 DOMAIN-CONTAINING PROTEIN"/>
    <property type="match status" value="1"/>
</dbReference>
<protein>
    <submittedName>
        <fullName evidence="3">BPI2 domain-containing protein</fullName>
    </submittedName>
</protein>
<dbReference type="Proteomes" id="UP000036681">
    <property type="component" value="Unplaced"/>
</dbReference>
<sequence length="468" mass="51709">MIEKIRLLTASEPKHVDVNQHQLDTVIVSMRNFTISIESNLRAENISEAFVNGRCTIRSEQTRLNVIVRVQKGTNGSPLINVHECRVDTTAPYVIACGELLPVNMSSFVQESLLKEAPHLVGTSLCDHARWIIKSKINERLMQMPSSISLAEITRANMLSHRKSLRNYNSSIRGRARRAPESLIALIDSFNLSRASNLLLDYGMLTDPITSPYGVEFNSSGEVSIDGKGGTPFGSVPVELPPALKNSTAMLQMVISDFVPNSLMHHGHKQISKIYTKLARIGLFNTRVDPSTPQLGPVMRTTCGFTSGPLFCLGDLLPTLRHFHPNRGIAMIFSSAQPPAIIFRSGNQGAFFAMNGHIAVWAIDDRGVEKRVGEMAIEIEALAKFRMVGSILKSKLSLEKIHLKSLNSVALQQDELDDAGLLGREIMQKIVNDALKDGVPIPIHPIFRLLKTKVIHPMLQIKAISTDF</sequence>
<dbReference type="InterPro" id="IPR017943">
    <property type="entry name" value="Bactericidal_perm-incr_a/b_dom"/>
</dbReference>
<dbReference type="GO" id="GO:0005615">
    <property type="term" value="C:extracellular space"/>
    <property type="evidence" value="ECO:0007669"/>
    <property type="project" value="TreeGrafter"/>
</dbReference>
<organism evidence="2 3">
    <name type="scientific">Ascaris lumbricoides</name>
    <name type="common">Giant roundworm</name>
    <dbReference type="NCBI Taxonomy" id="6252"/>
    <lineage>
        <taxon>Eukaryota</taxon>
        <taxon>Metazoa</taxon>
        <taxon>Ecdysozoa</taxon>
        <taxon>Nematoda</taxon>
        <taxon>Chromadorea</taxon>
        <taxon>Rhabditida</taxon>
        <taxon>Spirurina</taxon>
        <taxon>Ascaridomorpha</taxon>
        <taxon>Ascaridoidea</taxon>
        <taxon>Ascarididae</taxon>
        <taxon>Ascaris</taxon>
    </lineage>
</organism>
<dbReference type="WBParaSite" id="ALUE_0001462101-mRNA-1">
    <property type="protein sequence ID" value="ALUE_0001462101-mRNA-1"/>
    <property type="gene ID" value="ALUE_0001462101"/>
</dbReference>
<dbReference type="InterPro" id="IPR001124">
    <property type="entry name" value="Lipid-bd_serum_glycop_C"/>
</dbReference>
<evidence type="ECO:0000313" key="2">
    <source>
        <dbReference type="Proteomes" id="UP000036681"/>
    </source>
</evidence>
<keyword evidence="2" id="KW-1185">Reference proteome</keyword>
<dbReference type="PANTHER" id="PTHR10504">
    <property type="entry name" value="BACTERICIDAL PERMEABILITY-INCREASING BPI PROTEIN-RELATED"/>
    <property type="match status" value="1"/>
</dbReference>
<evidence type="ECO:0000313" key="3">
    <source>
        <dbReference type="WBParaSite" id="ALUE_0001462101-mRNA-1"/>
    </source>
</evidence>
<proteinExistence type="predicted"/>
<accession>A0A0M3IAK5</accession>
<dbReference type="AlphaFoldDB" id="A0A0M3IAK5"/>
<name>A0A0M3IAK5_ASCLU</name>
<dbReference type="SUPFAM" id="SSF55394">
    <property type="entry name" value="Bactericidal permeability-increasing protein, BPI"/>
    <property type="match status" value="2"/>
</dbReference>
<evidence type="ECO:0000259" key="1">
    <source>
        <dbReference type="SMART" id="SM00329"/>
    </source>
</evidence>
<dbReference type="SMART" id="SM00329">
    <property type="entry name" value="BPI2"/>
    <property type="match status" value="1"/>
</dbReference>